<feature type="transmembrane region" description="Helical" evidence="6">
    <location>
        <begin position="220"/>
        <end position="241"/>
    </location>
</feature>
<keyword evidence="5" id="KW-0046">Antibiotic resistance</keyword>
<dbReference type="RefSeq" id="WP_252440908.1">
    <property type="nucleotide sequence ID" value="NZ_JAGSOV010000041.1"/>
</dbReference>
<name>A0ABT1A325_9PSEU</name>
<gene>
    <name evidence="8" type="ORF">KDL28_19880</name>
</gene>
<evidence type="ECO:0000256" key="5">
    <source>
        <dbReference type="ARBA" id="ARBA00023251"/>
    </source>
</evidence>
<dbReference type="InterPro" id="IPR052902">
    <property type="entry name" value="ABC-2_transporter"/>
</dbReference>
<evidence type="ECO:0000313" key="8">
    <source>
        <dbReference type="EMBL" id="MCO1657320.1"/>
    </source>
</evidence>
<evidence type="ECO:0000259" key="7">
    <source>
        <dbReference type="PROSITE" id="PS51012"/>
    </source>
</evidence>
<feature type="transmembrane region" description="Helical" evidence="6">
    <location>
        <begin position="99"/>
        <end position="126"/>
    </location>
</feature>
<sequence length="246" mass="25924">MRPLAVLTRVESALLLREPAAVLFTLALPLVLLTLNGAQGNAPDPDLGGAGVIDALVPGYLVYVMATSAIMGMAETLADYRDRGVLRRMRISPLRPWQILGSHALTHLAMSAVGAVVLVAVAATAFDLRLPASWAATSTALLLAAASTVATGFLLAAVLPTVRTTQAVAAVLYFPAIFVSGALFPREALPEFAQRIGDVLPMTYAVRALREAWTDGVVDWPALGILASVTVVATPVAVRVFRWESN</sequence>
<organism evidence="8 9">
    <name type="scientific">Pseudonocardia humida</name>
    <dbReference type="NCBI Taxonomy" id="2800819"/>
    <lineage>
        <taxon>Bacteria</taxon>
        <taxon>Bacillati</taxon>
        <taxon>Actinomycetota</taxon>
        <taxon>Actinomycetes</taxon>
        <taxon>Pseudonocardiales</taxon>
        <taxon>Pseudonocardiaceae</taxon>
        <taxon>Pseudonocardia</taxon>
    </lineage>
</organism>
<keyword evidence="3 6" id="KW-1133">Transmembrane helix</keyword>
<accession>A0ABT1A325</accession>
<dbReference type="PANTHER" id="PTHR43027:SF2">
    <property type="entry name" value="TRANSPORT PERMEASE PROTEIN"/>
    <property type="match status" value="1"/>
</dbReference>
<evidence type="ECO:0000256" key="4">
    <source>
        <dbReference type="ARBA" id="ARBA00023136"/>
    </source>
</evidence>
<comment type="subcellular location">
    <subcellularLocation>
        <location evidence="6">Cell membrane</location>
        <topology evidence="6">Multi-pass membrane protein</topology>
    </subcellularLocation>
    <subcellularLocation>
        <location evidence="1">Membrane</location>
        <topology evidence="1">Multi-pass membrane protein</topology>
    </subcellularLocation>
</comment>
<evidence type="ECO:0000256" key="2">
    <source>
        <dbReference type="ARBA" id="ARBA00022692"/>
    </source>
</evidence>
<dbReference type="PANTHER" id="PTHR43027">
    <property type="entry name" value="DOXORUBICIN RESISTANCE ABC TRANSPORTER PERMEASE PROTEIN DRRC-RELATED"/>
    <property type="match status" value="1"/>
</dbReference>
<comment type="caution">
    <text evidence="8">The sequence shown here is derived from an EMBL/GenBank/DDBJ whole genome shotgun (WGS) entry which is preliminary data.</text>
</comment>
<feature type="transmembrane region" description="Helical" evidence="6">
    <location>
        <begin position="60"/>
        <end position="78"/>
    </location>
</feature>
<dbReference type="InterPro" id="IPR047817">
    <property type="entry name" value="ABC2_TM_bact-type"/>
</dbReference>
<feature type="transmembrane region" description="Helical" evidence="6">
    <location>
        <begin position="167"/>
        <end position="184"/>
    </location>
</feature>
<dbReference type="InterPro" id="IPR013525">
    <property type="entry name" value="ABC2_TM"/>
</dbReference>
<dbReference type="InterPro" id="IPR000412">
    <property type="entry name" value="ABC_2_transport"/>
</dbReference>
<comment type="similarity">
    <text evidence="6">Belongs to the ABC-2 integral membrane protein family.</text>
</comment>
<dbReference type="EMBL" id="JAGSOV010000041">
    <property type="protein sequence ID" value="MCO1657320.1"/>
    <property type="molecule type" value="Genomic_DNA"/>
</dbReference>
<keyword evidence="6" id="KW-0813">Transport</keyword>
<reference evidence="8" key="1">
    <citation type="submission" date="2021-04" db="EMBL/GenBank/DDBJ databases">
        <title>Pseudonocardia sp. nov., isolated from sandy soil of mangrove forest.</title>
        <authorList>
            <person name="Zan Z."/>
            <person name="Huang R."/>
            <person name="Liu W."/>
        </authorList>
    </citation>
    <scope>NUCLEOTIDE SEQUENCE</scope>
    <source>
        <strain evidence="8">S2-4</strain>
    </source>
</reference>
<dbReference type="Pfam" id="PF01061">
    <property type="entry name" value="ABC2_membrane"/>
    <property type="match status" value="1"/>
</dbReference>
<dbReference type="Proteomes" id="UP001165283">
    <property type="component" value="Unassembled WGS sequence"/>
</dbReference>
<feature type="domain" description="ABC transmembrane type-2" evidence="7">
    <location>
        <begin position="20"/>
        <end position="244"/>
    </location>
</feature>
<dbReference type="PRINTS" id="PR00164">
    <property type="entry name" value="ABC2TRNSPORT"/>
</dbReference>
<evidence type="ECO:0000256" key="1">
    <source>
        <dbReference type="ARBA" id="ARBA00004141"/>
    </source>
</evidence>
<keyword evidence="2 6" id="KW-0812">Transmembrane</keyword>
<keyword evidence="6" id="KW-1003">Cell membrane</keyword>
<dbReference type="PROSITE" id="PS51012">
    <property type="entry name" value="ABC_TM2"/>
    <property type="match status" value="1"/>
</dbReference>
<feature type="transmembrane region" description="Helical" evidence="6">
    <location>
        <begin position="21"/>
        <end position="40"/>
    </location>
</feature>
<proteinExistence type="inferred from homology"/>
<keyword evidence="4 6" id="KW-0472">Membrane</keyword>
<feature type="transmembrane region" description="Helical" evidence="6">
    <location>
        <begin position="132"/>
        <end position="155"/>
    </location>
</feature>
<evidence type="ECO:0000256" key="3">
    <source>
        <dbReference type="ARBA" id="ARBA00022989"/>
    </source>
</evidence>
<evidence type="ECO:0000313" key="9">
    <source>
        <dbReference type="Proteomes" id="UP001165283"/>
    </source>
</evidence>
<dbReference type="PIRSF" id="PIRSF006648">
    <property type="entry name" value="DrrB"/>
    <property type="match status" value="1"/>
</dbReference>
<evidence type="ECO:0000256" key="6">
    <source>
        <dbReference type="RuleBase" id="RU361157"/>
    </source>
</evidence>
<keyword evidence="9" id="KW-1185">Reference proteome</keyword>
<protein>
    <recommendedName>
        <fullName evidence="6">Transport permease protein</fullName>
    </recommendedName>
</protein>